<evidence type="ECO:0000313" key="2">
    <source>
        <dbReference type="Proteomes" id="UP001306508"/>
    </source>
</evidence>
<dbReference type="InterPro" id="IPR035283">
    <property type="entry name" value="Fmp23"/>
</dbReference>
<gene>
    <name evidence="1" type="ORF">RI543_002289</name>
</gene>
<keyword evidence="2" id="KW-1185">Reference proteome</keyword>
<comment type="caution">
    <text evidence="1">The sequence shown here is derived from an EMBL/GenBank/DDBJ whole genome shotgun (WGS) entry which is preliminary data.</text>
</comment>
<name>A0AAN7WT92_9SACH</name>
<protein>
    <submittedName>
        <fullName evidence="1">Uncharacterized protein</fullName>
    </submittedName>
</protein>
<dbReference type="AlphaFoldDB" id="A0AAN7WT92"/>
<proteinExistence type="predicted"/>
<evidence type="ECO:0000313" key="1">
    <source>
        <dbReference type="EMBL" id="KAK5780253.1"/>
    </source>
</evidence>
<accession>A0AAN7WT92</accession>
<organism evidence="1 2">
    <name type="scientific">Arxiozyma heterogenica</name>
    <dbReference type="NCBI Taxonomy" id="278026"/>
    <lineage>
        <taxon>Eukaryota</taxon>
        <taxon>Fungi</taxon>
        <taxon>Dikarya</taxon>
        <taxon>Ascomycota</taxon>
        <taxon>Saccharomycotina</taxon>
        <taxon>Saccharomycetes</taxon>
        <taxon>Saccharomycetales</taxon>
        <taxon>Saccharomycetaceae</taxon>
        <taxon>Arxiozyma</taxon>
    </lineage>
</organism>
<reference evidence="2" key="1">
    <citation type="submission" date="2023-07" db="EMBL/GenBank/DDBJ databases">
        <title>A draft genome of Kazachstania heterogenica Y-27499.</title>
        <authorList>
            <person name="Donic C."/>
            <person name="Kralova J.S."/>
            <person name="Fidel L."/>
            <person name="Ben-Dor S."/>
            <person name="Jung S."/>
        </authorList>
    </citation>
    <scope>NUCLEOTIDE SEQUENCE [LARGE SCALE GENOMIC DNA]</scope>
    <source>
        <strain evidence="2">Y27499</strain>
    </source>
</reference>
<sequence length="178" mass="20971">MHLTSIASHQLLITNLRNYPRPVSKRVIIPPASHVKQHSIGIQTPRHDYKQLPEDSNYIEKFYNELGQFKKQYLKQILNKSYSSFENDPDELIFQLEKYIELSIIPKYTLSSKSSFHIQKINLYCNSLSDKIVVERYLEFINAIRLTLRLNGGHSFIFDTLLEAKRVFDQMEKNKHSI</sequence>
<dbReference type="Proteomes" id="UP001306508">
    <property type="component" value="Unassembled WGS sequence"/>
</dbReference>
<dbReference type="EMBL" id="JAWIZZ010000043">
    <property type="protein sequence ID" value="KAK5780253.1"/>
    <property type="molecule type" value="Genomic_DNA"/>
</dbReference>
<dbReference type="Pfam" id="PF17315">
    <property type="entry name" value="FMP23"/>
    <property type="match status" value="1"/>
</dbReference>